<accession>A0A8H2M601</accession>
<dbReference type="AlphaFoldDB" id="A0A8H2M601"/>
<organism evidence="3 4">
    <name type="scientific">Urinicoccus massiliensis</name>
    <dbReference type="NCBI Taxonomy" id="1723382"/>
    <lineage>
        <taxon>Bacteria</taxon>
        <taxon>Bacillati</taxon>
        <taxon>Bacillota</taxon>
        <taxon>Tissierellia</taxon>
        <taxon>Tissierellales</taxon>
        <taxon>Peptoniphilaceae</taxon>
        <taxon>Urinicoccus</taxon>
    </lineage>
</organism>
<gene>
    <name evidence="3" type="primary">sap</name>
    <name evidence="3" type="ORF">NCTC13150_00291</name>
</gene>
<keyword evidence="1" id="KW-0732">Signal</keyword>
<dbReference type="PANTHER" id="PTHR43308:SF5">
    <property type="entry name" value="S-LAYER PROTEIN _ PEPTIDOGLYCAN ENDO-BETA-N-ACETYLGLUCOSAMINIDASE"/>
    <property type="match status" value="1"/>
</dbReference>
<dbReference type="PROSITE" id="PS51272">
    <property type="entry name" value="SLH"/>
    <property type="match status" value="2"/>
</dbReference>
<keyword evidence="4" id="KW-1185">Reference proteome</keyword>
<dbReference type="RefSeq" id="WP_165478580.1">
    <property type="nucleotide sequence ID" value="NZ_CAACYI010000001.1"/>
</dbReference>
<reference evidence="3 4" key="1">
    <citation type="submission" date="2019-02" db="EMBL/GenBank/DDBJ databases">
        <authorList>
            <consortium name="Pathogen Informatics"/>
        </authorList>
    </citation>
    <scope>NUCLEOTIDE SEQUENCE [LARGE SCALE GENOMIC DNA]</scope>
    <source>
        <strain evidence="3 4">3012STDY7089603</strain>
    </source>
</reference>
<dbReference type="InterPro" id="IPR001119">
    <property type="entry name" value="SLH_dom"/>
</dbReference>
<dbReference type="EMBL" id="CAACYI010000001">
    <property type="protein sequence ID" value="VFB15787.1"/>
    <property type="molecule type" value="Genomic_DNA"/>
</dbReference>
<dbReference type="InterPro" id="IPR051465">
    <property type="entry name" value="Cell_Envelope_Struct_Comp"/>
</dbReference>
<feature type="chain" id="PRO_5034209092" evidence="1">
    <location>
        <begin position="28"/>
        <end position="640"/>
    </location>
</feature>
<feature type="domain" description="SLH" evidence="2">
    <location>
        <begin position="164"/>
        <end position="228"/>
    </location>
</feature>
<evidence type="ECO:0000313" key="3">
    <source>
        <dbReference type="EMBL" id="VFB15787.1"/>
    </source>
</evidence>
<sequence length="640" mass="71647">MKTKFVKRSLALALSAAVLAPATFIQAAQFKDVPANHWAYSYIDAMSNRGVIAGYSDHTYKPAKEVQFLEVMRLLEGVINLSSSETANAKAQYGEVVRQMNVPTWAQQSICVALYRGVLDVETLNQAKKNGMVSYNPTAIPDRSSVAVYYARALKLKKKTDTSNLKQSDLASVNQDVKGYLSALVDAGVFDAYGASGKFEGNRGIRRDEMARITHDAYKYNEKASQEKTFEGKVTLVSSGIGNKQFVVEKGSEKLAVNYNESTSFTLNGKSAKAEDLKEGQEVKVTYKEVDNSLQQTGRLASKVDLKKTESSIYGWFVGMDRDRISLRYTEKQSSLDLIRGYLREEGSKEFTLPRDVKFTSYGLSYDPRDIKKDEDIVELKSVNGELKEVKVYKKANGYLEGTVEKIEDSKEYSVYKEITLKLNNGEKETYYVTDKYFSLPRIGDKVRYNVSYKVIKDTSLGRNDVVYGTVIGYTMGYPDNTITVKTYNDQELTYRLDKKVTINGNGWMDSLSQLDNLKGSNVEVVIKSGLVTNIQEKKNVSTYFTGIIEITDSKEIGGVTEYSARVIKGTYGIRTSFTFSLDTATSGIKKWHRYNVGTYVGLDGQPKAGEKFSYQEVDDKGDPVSTYWGHSIDNGTIRK</sequence>
<protein>
    <submittedName>
        <fullName evidence="3">Surface layer protein</fullName>
    </submittedName>
</protein>
<dbReference type="Pfam" id="PF00395">
    <property type="entry name" value="SLH"/>
    <property type="match status" value="1"/>
</dbReference>
<comment type="caution">
    <text evidence="3">The sequence shown here is derived from an EMBL/GenBank/DDBJ whole genome shotgun (WGS) entry which is preliminary data.</text>
</comment>
<dbReference type="PANTHER" id="PTHR43308">
    <property type="entry name" value="OUTER MEMBRANE PROTEIN ALPHA-RELATED"/>
    <property type="match status" value="1"/>
</dbReference>
<evidence type="ECO:0000259" key="2">
    <source>
        <dbReference type="PROSITE" id="PS51272"/>
    </source>
</evidence>
<dbReference type="Proteomes" id="UP000377798">
    <property type="component" value="Unassembled WGS sequence"/>
</dbReference>
<proteinExistence type="predicted"/>
<evidence type="ECO:0000256" key="1">
    <source>
        <dbReference type="SAM" id="SignalP"/>
    </source>
</evidence>
<name>A0A8H2M601_9FIRM</name>
<feature type="domain" description="SLH" evidence="2">
    <location>
        <begin position="26"/>
        <end position="89"/>
    </location>
</feature>
<feature type="signal peptide" evidence="1">
    <location>
        <begin position="1"/>
        <end position="27"/>
    </location>
</feature>
<evidence type="ECO:0000313" key="4">
    <source>
        <dbReference type="Proteomes" id="UP000377798"/>
    </source>
</evidence>